<dbReference type="Proteomes" id="UP000277108">
    <property type="component" value="Unassembled WGS sequence"/>
</dbReference>
<keyword evidence="2" id="KW-0489">Methyltransferase</keyword>
<comment type="caution">
    <text evidence="2">The sequence shown here is derived from an EMBL/GenBank/DDBJ whole genome shotgun (WGS) entry which is preliminary data.</text>
</comment>
<dbReference type="RefSeq" id="WP_170152774.1">
    <property type="nucleotide sequence ID" value="NZ_RKRK01000002.1"/>
</dbReference>
<proteinExistence type="predicted"/>
<protein>
    <submittedName>
        <fullName evidence="2">Methyltransferase family protein</fullName>
    </submittedName>
</protein>
<evidence type="ECO:0000313" key="2">
    <source>
        <dbReference type="EMBL" id="RPF58214.1"/>
    </source>
</evidence>
<keyword evidence="3" id="KW-1185">Reference proteome</keyword>
<sequence>MVQNIYDNEAFYSKYTALRNNELSYNEILEMPIMQELLPDINNKSVLDAGCGMGKFIQYLLSKNPKTITGIDISNNMIEYAKQHVDDDRVTFEVGDILTYQTNEPFKCIVSSLAFHYVEDYVELIKKLNELLVEDGILLFSTEHPIQTATKSKNPWIHDQSPYQHYKMDHYFEESARETEWLGESVIRYHRTIGTMINTLIENGFVIEKVVDHGNTELSMEMWDEETRLKVNQKPPFITIRARKGRI</sequence>
<dbReference type="GO" id="GO:0032259">
    <property type="term" value="P:methylation"/>
    <property type="evidence" value="ECO:0007669"/>
    <property type="project" value="UniProtKB-KW"/>
</dbReference>
<dbReference type="InterPro" id="IPR029063">
    <property type="entry name" value="SAM-dependent_MTases_sf"/>
</dbReference>
<name>A0A3N5BK09_9BACL</name>
<evidence type="ECO:0000259" key="1">
    <source>
        <dbReference type="Pfam" id="PF13847"/>
    </source>
</evidence>
<dbReference type="AlphaFoldDB" id="A0A3N5BK09"/>
<gene>
    <name evidence="2" type="ORF">EDD62_0857</name>
</gene>
<evidence type="ECO:0000313" key="3">
    <source>
        <dbReference type="Proteomes" id="UP000277108"/>
    </source>
</evidence>
<dbReference type="SUPFAM" id="SSF53335">
    <property type="entry name" value="S-adenosyl-L-methionine-dependent methyltransferases"/>
    <property type="match status" value="1"/>
</dbReference>
<dbReference type="CDD" id="cd02440">
    <property type="entry name" value="AdoMet_MTases"/>
    <property type="match status" value="1"/>
</dbReference>
<dbReference type="GO" id="GO:0008168">
    <property type="term" value="F:methyltransferase activity"/>
    <property type="evidence" value="ECO:0007669"/>
    <property type="project" value="UniProtKB-KW"/>
</dbReference>
<dbReference type="InterPro" id="IPR025714">
    <property type="entry name" value="Methyltranfer_dom"/>
</dbReference>
<reference evidence="2 3" key="1">
    <citation type="submission" date="2018-11" db="EMBL/GenBank/DDBJ databases">
        <title>Genomic Encyclopedia of Type Strains, Phase IV (KMG-IV): sequencing the most valuable type-strain genomes for metagenomic binning, comparative biology and taxonomic classification.</title>
        <authorList>
            <person name="Goeker M."/>
        </authorList>
    </citation>
    <scope>NUCLEOTIDE SEQUENCE [LARGE SCALE GENOMIC DNA]</scope>
    <source>
        <strain evidence="2 3">DSM 29158</strain>
    </source>
</reference>
<keyword evidence="2" id="KW-0808">Transferase</keyword>
<dbReference type="Gene3D" id="3.40.50.150">
    <property type="entry name" value="Vaccinia Virus protein VP39"/>
    <property type="match status" value="1"/>
</dbReference>
<accession>A0A3N5BK09</accession>
<feature type="domain" description="Methyltransferase" evidence="1">
    <location>
        <begin position="43"/>
        <end position="153"/>
    </location>
</feature>
<dbReference type="EMBL" id="RKRK01000002">
    <property type="protein sequence ID" value="RPF58214.1"/>
    <property type="molecule type" value="Genomic_DNA"/>
</dbReference>
<dbReference type="PANTHER" id="PTHR43861">
    <property type="entry name" value="TRANS-ACONITATE 2-METHYLTRANSFERASE-RELATED"/>
    <property type="match status" value="1"/>
</dbReference>
<organism evidence="2 3">
    <name type="scientific">Abyssicoccus albus</name>
    <dbReference type="NCBI Taxonomy" id="1817405"/>
    <lineage>
        <taxon>Bacteria</taxon>
        <taxon>Bacillati</taxon>
        <taxon>Bacillota</taxon>
        <taxon>Bacilli</taxon>
        <taxon>Bacillales</taxon>
        <taxon>Abyssicoccaceae</taxon>
    </lineage>
</organism>
<dbReference type="Pfam" id="PF13847">
    <property type="entry name" value="Methyltransf_31"/>
    <property type="match status" value="1"/>
</dbReference>